<dbReference type="Proteomes" id="UP000589716">
    <property type="component" value="Unassembled WGS sequence"/>
</dbReference>
<dbReference type="InterPro" id="IPR010260">
    <property type="entry name" value="AlpA"/>
</dbReference>
<dbReference type="InterPro" id="IPR052931">
    <property type="entry name" value="Prophage_regulatory_activator"/>
</dbReference>
<name>A0A853ILK4_9BURK</name>
<keyword evidence="2" id="KW-1185">Reference proteome</keyword>
<proteinExistence type="predicted"/>
<accession>A0A853ILK4</accession>
<dbReference type="Pfam" id="PF05930">
    <property type="entry name" value="Phage_AlpA"/>
    <property type="match status" value="1"/>
</dbReference>
<organism evidence="1 2">
    <name type="scientific">Ottowia beijingensis</name>
    <dbReference type="NCBI Taxonomy" id="1207057"/>
    <lineage>
        <taxon>Bacteria</taxon>
        <taxon>Pseudomonadati</taxon>
        <taxon>Pseudomonadota</taxon>
        <taxon>Betaproteobacteria</taxon>
        <taxon>Burkholderiales</taxon>
        <taxon>Comamonadaceae</taxon>
        <taxon>Ottowia</taxon>
    </lineage>
</organism>
<sequence length="122" mass="14355">MEYAGYHEFSPETRGERTSRSPLIMLAPFRNFGDLRQWRRVQHIARKARIQMTSTRIVRQRDVPGLLGISRSTLANWLNQHSPYYKDEFPAKVYLSVRSIGFRSCDLEAWIARNMEGHKSTR</sequence>
<reference evidence="1 2" key="1">
    <citation type="submission" date="2020-07" db="EMBL/GenBank/DDBJ databases">
        <authorList>
            <person name="Maaloum M."/>
        </authorList>
    </citation>
    <scope>NUCLEOTIDE SEQUENCE [LARGE SCALE GENOMIC DNA]</scope>
    <source>
        <strain evidence="1 2">GCS-AN-3</strain>
    </source>
</reference>
<comment type="caution">
    <text evidence="1">The sequence shown here is derived from an EMBL/GenBank/DDBJ whole genome shotgun (WGS) entry which is preliminary data.</text>
</comment>
<dbReference type="PANTHER" id="PTHR36154:SF1">
    <property type="entry name" value="DNA-BINDING TRANSCRIPTIONAL ACTIVATOR ALPA"/>
    <property type="match status" value="1"/>
</dbReference>
<dbReference type="AlphaFoldDB" id="A0A853ILK4"/>
<dbReference type="EMBL" id="JACCKX010000001">
    <property type="protein sequence ID" value="NZA01152.1"/>
    <property type="molecule type" value="Genomic_DNA"/>
</dbReference>
<evidence type="ECO:0000313" key="1">
    <source>
        <dbReference type="EMBL" id="NZA01152.1"/>
    </source>
</evidence>
<gene>
    <name evidence="1" type="ORF">H0I39_04105</name>
</gene>
<evidence type="ECO:0000313" key="2">
    <source>
        <dbReference type="Proteomes" id="UP000589716"/>
    </source>
</evidence>
<dbReference type="PANTHER" id="PTHR36154">
    <property type="entry name" value="DNA-BINDING TRANSCRIPTIONAL ACTIVATOR ALPA"/>
    <property type="match status" value="1"/>
</dbReference>
<protein>
    <submittedName>
        <fullName evidence="1">AlpA family phage regulatory protein</fullName>
    </submittedName>
</protein>